<dbReference type="EMBL" id="JACGCM010002693">
    <property type="protein sequence ID" value="KAF6136493.1"/>
    <property type="molecule type" value="Genomic_DNA"/>
</dbReference>
<accession>A0A7J7L1K3</accession>
<sequence length="71" mass="8012">MKGKEKGYLRASYWTAFLKVYKLEKSVKKWGRRIPTGKAIGESIAEAVGGDERVLKVVVQRLKKYVTGGRP</sequence>
<evidence type="ECO:0000313" key="2">
    <source>
        <dbReference type="Proteomes" id="UP000541444"/>
    </source>
</evidence>
<dbReference type="AlphaFoldDB" id="A0A7J7L1K3"/>
<evidence type="ECO:0000313" key="1">
    <source>
        <dbReference type="EMBL" id="KAF6136493.1"/>
    </source>
</evidence>
<comment type="caution">
    <text evidence="1">The sequence shown here is derived from an EMBL/GenBank/DDBJ whole genome shotgun (WGS) entry which is preliminary data.</text>
</comment>
<organism evidence="1 2">
    <name type="scientific">Kingdonia uniflora</name>
    <dbReference type="NCBI Taxonomy" id="39325"/>
    <lineage>
        <taxon>Eukaryota</taxon>
        <taxon>Viridiplantae</taxon>
        <taxon>Streptophyta</taxon>
        <taxon>Embryophyta</taxon>
        <taxon>Tracheophyta</taxon>
        <taxon>Spermatophyta</taxon>
        <taxon>Magnoliopsida</taxon>
        <taxon>Ranunculales</taxon>
        <taxon>Circaeasteraceae</taxon>
        <taxon>Kingdonia</taxon>
    </lineage>
</organism>
<dbReference type="Proteomes" id="UP000541444">
    <property type="component" value="Unassembled WGS sequence"/>
</dbReference>
<proteinExistence type="predicted"/>
<name>A0A7J7L1K3_9MAGN</name>
<gene>
    <name evidence="1" type="ORF">GIB67_035052</name>
</gene>
<keyword evidence="2" id="KW-1185">Reference proteome</keyword>
<protein>
    <submittedName>
        <fullName evidence="1">Uncharacterized protein</fullName>
    </submittedName>
</protein>
<reference evidence="1 2" key="1">
    <citation type="journal article" date="2020" name="IScience">
        <title>Genome Sequencing of the Endangered Kingdonia uniflora (Circaeasteraceae, Ranunculales) Reveals Potential Mechanisms of Evolutionary Specialization.</title>
        <authorList>
            <person name="Sun Y."/>
            <person name="Deng T."/>
            <person name="Zhang A."/>
            <person name="Moore M.J."/>
            <person name="Landis J.B."/>
            <person name="Lin N."/>
            <person name="Zhang H."/>
            <person name="Zhang X."/>
            <person name="Huang J."/>
            <person name="Zhang X."/>
            <person name="Sun H."/>
            <person name="Wang H."/>
        </authorList>
    </citation>
    <scope>NUCLEOTIDE SEQUENCE [LARGE SCALE GENOMIC DNA]</scope>
    <source>
        <strain evidence="1">TB1705</strain>
        <tissue evidence="1">Leaf</tissue>
    </source>
</reference>